<dbReference type="CDD" id="cd00038">
    <property type="entry name" value="CAP_ED"/>
    <property type="match status" value="1"/>
</dbReference>
<dbReference type="AlphaFoldDB" id="A0A979GQF7"/>
<dbReference type="SUPFAM" id="SSF51206">
    <property type="entry name" value="cAMP-binding domain-like"/>
    <property type="match status" value="1"/>
</dbReference>
<reference evidence="3" key="1">
    <citation type="submission" date="2009-08" db="EMBL/GenBank/DDBJ databases">
        <title>The complete genome of Chitinophaga pinensis DSM 2588.</title>
        <authorList>
            <consortium name="US DOE Joint Genome Institute (JGI-PGF)"/>
            <person name="Lucas S."/>
            <person name="Copeland A."/>
            <person name="Lapidus A."/>
            <person name="Glavina del Rio T."/>
            <person name="Dalin E."/>
            <person name="Tice H."/>
            <person name="Bruce D."/>
            <person name="Goodwin L."/>
            <person name="Pitluck S."/>
            <person name="Kyrpides N."/>
            <person name="Mavromatis K."/>
            <person name="Ivanova N."/>
            <person name="Mikhailova N."/>
            <person name="Sims D."/>
            <person name="Meinche L."/>
            <person name="Brettin T."/>
            <person name="Detter J.C."/>
            <person name="Han C."/>
            <person name="Larimer F."/>
            <person name="Land M."/>
            <person name="Hauser L."/>
            <person name="Markowitz V."/>
            <person name="Cheng J.-F."/>
            <person name="Hugenholtz P."/>
            <person name="Woyke T."/>
            <person name="Wu D."/>
            <person name="Spring S."/>
            <person name="Klenk H.-P."/>
            <person name="Eisen J.A."/>
        </authorList>
    </citation>
    <scope>NUCLEOTIDE SEQUENCE [LARGE SCALE GENOMIC DNA]</scope>
    <source>
        <strain evidence="3">ATCC 43595 / DSM 2588 / LMG 13176 / NBRC 15968 / NCIMB 11800 / UQM 2034</strain>
    </source>
</reference>
<dbReference type="Gene3D" id="2.60.120.10">
    <property type="entry name" value="Jelly Rolls"/>
    <property type="match status" value="1"/>
</dbReference>
<accession>A0A979GQF7</accession>
<gene>
    <name evidence="2" type="ordered locus">Cpin_2485</name>
</gene>
<proteinExistence type="predicted"/>
<name>A0A979GQF7_CHIPD</name>
<dbReference type="EMBL" id="CP001699">
    <property type="protein sequence ID" value="ACU59973.1"/>
    <property type="molecule type" value="Genomic_DNA"/>
</dbReference>
<dbReference type="Proteomes" id="UP000002215">
    <property type="component" value="Chromosome"/>
</dbReference>
<evidence type="ECO:0000313" key="3">
    <source>
        <dbReference type="Proteomes" id="UP000002215"/>
    </source>
</evidence>
<dbReference type="KEGG" id="cpi:Cpin_2485"/>
<dbReference type="Pfam" id="PF00027">
    <property type="entry name" value="cNMP_binding"/>
    <property type="match status" value="1"/>
</dbReference>
<organism evidence="2 3">
    <name type="scientific">Chitinophaga pinensis (strain ATCC 43595 / DSM 2588 / LMG 13176 / NBRC 15968 / NCIMB 11800 / UQM 2034)</name>
    <dbReference type="NCBI Taxonomy" id="485918"/>
    <lineage>
        <taxon>Bacteria</taxon>
        <taxon>Pseudomonadati</taxon>
        <taxon>Bacteroidota</taxon>
        <taxon>Chitinophagia</taxon>
        <taxon>Chitinophagales</taxon>
        <taxon>Chitinophagaceae</taxon>
        <taxon>Chitinophaga</taxon>
    </lineage>
</organism>
<evidence type="ECO:0000313" key="2">
    <source>
        <dbReference type="EMBL" id="ACU59973.1"/>
    </source>
</evidence>
<reference evidence="2 3" key="2">
    <citation type="journal article" date="2010" name="Stand. Genomic Sci.">
        <title>Complete genome sequence of Chitinophaga pinensis type strain (UQM 2034).</title>
        <authorList>
            <person name="Glavina Del Rio T."/>
            <person name="Abt B."/>
            <person name="Spring S."/>
            <person name="Lapidus A."/>
            <person name="Nolan M."/>
            <person name="Tice H."/>
            <person name="Copeland A."/>
            <person name="Cheng J.F."/>
            <person name="Chen F."/>
            <person name="Bruce D."/>
            <person name="Goodwin L."/>
            <person name="Pitluck S."/>
            <person name="Ivanova N."/>
            <person name="Mavromatis K."/>
            <person name="Mikhailova N."/>
            <person name="Pati A."/>
            <person name="Chen A."/>
            <person name="Palaniappan K."/>
            <person name="Land M."/>
            <person name="Hauser L."/>
            <person name="Chang Y.J."/>
            <person name="Jeffries C.D."/>
            <person name="Chain P."/>
            <person name="Saunders E."/>
            <person name="Detter J.C."/>
            <person name="Brettin T."/>
            <person name="Rohde M."/>
            <person name="Goker M."/>
            <person name="Bristow J."/>
            <person name="Eisen J.A."/>
            <person name="Markowitz V."/>
            <person name="Hugenholtz P."/>
            <person name="Kyrpides N.C."/>
            <person name="Klenk H.P."/>
            <person name="Lucas S."/>
        </authorList>
    </citation>
    <scope>NUCLEOTIDE SEQUENCE [LARGE SCALE GENOMIC DNA]</scope>
    <source>
        <strain evidence="3">ATCC 43595 / DSM 2588 / LMG 13176 / NBRC 15968 / NCIMB 11800 / UQM 2034</strain>
    </source>
</reference>
<sequence length="189" mass="21539">MHSALKQYLAGRITLSPAHEALVEQCFAARSTGRNEIVLPAGAIAKHLFFVIKGCLRVFLTNEEGGESTRFLIFEGQMGTAFPSFVQREPSVAAIQSPEPSELLMLKYEDRELLFNTIPGWERMERLEVEKAYVNAIRRIEGLITADSRERYRLLMQDHPEMIKRLPSRMIADYLGISPETLSRLKTKK</sequence>
<feature type="domain" description="Cyclic nucleotide-binding" evidence="1">
    <location>
        <begin position="33"/>
        <end position="110"/>
    </location>
</feature>
<dbReference type="InterPro" id="IPR000595">
    <property type="entry name" value="cNMP-bd_dom"/>
</dbReference>
<protein>
    <submittedName>
        <fullName evidence="2">Transcriptional regulator, Crp/Fnr family</fullName>
    </submittedName>
</protein>
<dbReference type="InterPro" id="IPR014710">
    <property type="entry name" value="RmlC-like_jellyroll"/>
</dbReference>
<evidence type="ECO:0000259" key="1">
    <source>
        <dbReference type="Pfam" id="PF00027"/>
    </source>
</evidence>
<dbReference type="InterPro" id="IPR018490">
    <property type="entry name" value="cNMP-bd_dom_sf"/>
</dbReference>